<dbReference type="Proteomes" id="UP000183208">
    <property type="component" value="Unassembled WGS sequence"/>
</dbReference>
<sequence length="63" mass="7243">MTTADQYRLNAANCAQMAETAENEPDRNRFKRMEDAWRALAEEQDWLDGERSPVDPSKKAKGK</sequence>
<proteinExistence type="predicted"/>
<protein>
    <submittedName>
        <fullName evidence="2">Uncharacterized protein</fullName>
    </submittedName>
</protein>
<reference evidence="2 3" key="1">
    <citation type="submission" date="2016-10" db="EMBL/GenBank/DDBJ databases">
        <authorList>
            <person name="de Groot N.N."/>
        </authorList>
    </citation>
    <scope>NUCLEOTIDE SEQUENCE [LARGE SCALE GENOMIC DNA]</scope>
    <source>
        <strain evidence="2 3">GAS522</strain>
    </source>
</reference>
<name>A0A1M6TXE5_9BRAD</name>
<dbReference type="OrthoDB" id="8244345at2"/>
<evidence type="ECO:0000313" key="3">
    <source>
        <dbReference type="Proteomes" id="UP000183208"/>
    </source>
</evidence>
<feature type="compositionally biased region" description="Basic and acidic residues" evidence="1">
    <location>
        <begin position="48"/>
        <end position="63"/>
    </location>
</feature>
<organism evidence="2 3">
    <name type="scientific">Bradyrhizobium lablabi</name>
    <dbReference type="NCBI Taxonomy" id="722472"/>
    <lineage>
        <taxon>Bacteria</taxon>
        <taxon>Pseudomonadati</taxon>
        <taxon>Pseudomonadota</taxon>
        <taxon>Alphaproteobacteria</taxon>
        <taxon>Hyphomicrobiales</taxon>
        <taxon>Nitrobacteraceae</taxon>
        <taxon>Bradyrhizobium</taxon>
    </lineage>
</organism>
<evidence type="ECO:0000313" key="2">
    <source>
        <dbReference type="EMBL" id="SEC35455.1"/>
    </source>
</evidence>
<dbReference type="EMBL" id="FNTI01000001">
    <property type="protein sequence ID" value="SEC35455.1"/>
    <property type="molecule type" value="Genomic_DNA"/>
</dbReference>
<dbReference type="RefSeq" id="WP_074816815.1">
    <property type="nucleotide sequence ID" value="NZ_FNTI01000001.1"/>
</dbReference>
<accession>A0A1M6TXE5</accession>
<feature type="region of interest" description="Disordered" evidence="1">
    <location>
        <begin position="42"/>
        <end position="63"/>
    </location>
</feature>
<evidence type="ECO:0000256" key="1">
    <source>
        <dbReference type="SAM" id="MobiDB-lite"/>
    </source>
</evidence>
<dbReference type="AlphaFoldDB" id="A0A1M6TXE5"/>
<gene>
    <name evidence="2" type="ORF">SAMN05444171_1216</name>
</gene>